<feature type="compositionally biased region" description="Polar residues" evidence="1">
    <location>
        <begin position="184"/>
        <end position="211"/>
    </location>
</feature>
<reference evidence="2 3" key="1">
    <citation type="journal article" date="2021" name="Elife">
        <title>Chloroplast acquisition without the gene transfer in kleptoplastic sea slugs, Plakobranchus ocellatus.</title>
        <authorList>
            <person name="Maeda T."/>
            <person name="Takahashi S."/>
            <person name="Yoshida T."/>
            <person name="Shimamura S."/>
            <person name="Takaki Y."/>
            <person name="Nagai Y."/>
            <person name="Toyoda A."/>
            <person name="Suzuki Y."/>
            <person name="Arimoto A."/>
            <person name="Ishii H."/>
            <person name="Satoh N."/>
            <person name="Nishiyama T."/>
            <person name="Hasebe M."/>
            <person name="Maruyama T."/>
            <person name="Minagawa J."/>
            <person name="Obokata J."/>
            <person name="Shigenobu S."/>
        </authorList>
    </citation>
    <scope>NUCLEOTIDE SEQUENCE [LARGE SCALE GENOMIC DNA]</scope>
</reference>
<dbReference type="EMBL" id="BMAT01002972">
    <property type="protein sequence ID" value="GFS17815.1"/>
    <property type="molecule type" value="Genomic_DNA"/>
</dbReference>
<evidence type="ECO:0000313" key="3">
    <source>
        <dbReference type="Proteomes" id="UP000762676"/>
    </source>
</evidence>
<keyword evidence="3" id="KW-1185">Reference proteome</keyword>
<dbReference type="Gene3D" id="3.30.70.1820">
    <property type="entry name" value="L1 transposable element, RRM domain"/>
    <property type="match status" value="1"/>
</dbReference>
<dbReference type="AlphaFoldDB" id="A0AAV4J6A7"/>
<gene>
    <name evidence="2" type="ORF">ElyMa_001505800</name>
</gene>
<comment type="caution">
    <text evidence="2">The sequence shown here is derived from an EMBL/GenBank/DDBJ whole genome shotgun (WGS) entry which is preliminary data.</text>
</comment>
<evidence type="ECO:0000313" key="2">
    <source>
        <dbReference type="EMBL" id="GFS17815.1"/>
    </source>
</evidence>
<organism evidence="2 3">
    <name type="scientific">Elysia marginata</name>
    <dbReference type="NCBI Taxonomy" id="1093978"/>
    <lineage>
        <taxon>Eukaryota</taxon>
        <taxon>Metazoa</taxon>
        <taxon>Spiralia</taxon>
        <taxon>Lophotrochozoa</taxon>
        <taxon>Mollusca</taxon>
        <taxon>Gastropoda</taxon>
        <taxon>Heterobranchia</taxon>
        <taxon>Euthyneura</taxon>
        <taxon>Panpulmonata</taxon>
        <taxon>Sacoglossa</taxon>
        <taxon>Placobranchoidea</taxon>
        <taxon>Plakobranchidae</taxon>
        <taxon>Elysia</taxon>
    </lineage>
</organism>
<accession>A0AAV4J6A7</accession>
<sequence>MQQYTQSNNVRIFGIRDTRKDEQNLIGQKLDFKLHDRDIDIAHRLGSFRPNSDRCIIVRFSSRKTIKTIMTKRRALKGSGITIAEDLTKINFNRLRQLKDLDAVERAWTKKGEAYAVGRNGKILKYNPMQSLSDFNEKMKAGHGTPQFERHSKETTRPRHAEERPPPKFDTADQDLSVIFPTRQPRNQNNQRSSSEPRQSTPNSQLHQSNNSREDGENSRTPVQNTLIDLAK</sequence>
<proteinExistence type="predicted"/>
<feature type="compositionally biased region" description="Basic and acidic residues" evidence="1">
    <location>
        <begin position="148"/>
        <end position="171"/>
    </location>
</feature>
<name>A0AAV4J6A7_9GAST</name>
<evidence type="ECO:0000256" key="1">
    <source>
        <dbReference type="SAM" id="MobiDB-lite"/>
    </source>
</evidence>
<protein>
    <submittedName>
        <fullName evidence="2">Uncharacterized protein</fullName>
    </submittedName>
</protein>
<dbReference type="Proteomes" id="UP000762676">
    <property type="component" value="Unassembled WGS sequence"/>
</dbReference>
<feature type="region of interest" description="Disordered" evidence="1">
    <location>
        <begin position="137"/>
        <end position="232"/>
    </location>
</feature>
<feature type="compositionally biased region" description="Polar residues" evidence="1">
    <location>
        <begin position="219"/>
        <end position="232"/>
    </location>
</feature>